<dbReference type="InParanoid" id="D8Q292"/>
<evidence type="ECO:0000313" key="3">
    <source>
        <dbReference type="Proteomes" id="UP000007431"/>
    </source>
</evidence>
<dbReference type="GeneID" id="9592916"/>
<keyword evidence="3" id="KW-1185">Reference proteome</keyword>
<evidence type="ECO:0000313" key="2">
    <source>
        <dbReference type="EMBL" id="EFI98069.1"/>
    </source>
</evidence>
<dbReference type="EMBL" id="GL377305">
    <property type="protein sequence ID" value="EFI98069.1"/>
    <property type="molecule type" value="Genomic_DNA"/>
</dbReference>
<organism evidence="3">
    <name type="scientific">Schizophyllum commune (strain H4-8 / FGSC 9210)</name>
    <name type="common">Split gill fungus</name>
    <dbReference type="NCBI Taxonomy" id="578458"/>
    <lineage>
        <taxon>Eukaryota</taxon>
        <taxon>Fungi</taxon>
        <taxon>Dikarya</taxon>
        <taxon>Basidiomycota</taxon>
        <taxon>Agaricomycotina</taxon>
        <taxon>Agaricomycetes</taxon>
        <taxon>Agaricomycetidae</taxon>
        <taxon>Agaricales</taxon>
        <taxon>Schizophyllaceae</taxon>
        <taxon>Schizophyllum</taxon>
    </lineage>
</organism>
<dbReference type="AlphaFoldDB" id="D8Q292"/>
<gene>
    <name evidence="2" type="ORF">SCHCODRAFT_234503</name>
</gene>
<evidence type="ECO:0000256" key="1">
    <source>
        <dbReference type="SAM" id="SignalP"/>
    </source>
</evidence>
<feature type="signal peptide" evidence="1">
    <location>
        <begin position="1"/>
        <end position="17"/>
    </location>
</feature>
<dbReference type="VEuPathDB" id="FungiDB:SCHCODRAFT_02699603"/>
<dbReference type="KEGG" id="scm:SCHCO_02699603"/>
<sequence length="180" mass="19624">MFAPALALLSGLTLVSAAGLRFGTTSEYGQNQGDWALHEAPGGAVLAAWADSPTVSAHIQNGEVYIDCPAAYKGYQAVLVPIADRDPAAYEVRFVNSFDNLPSGTQFGSWYLSDDRLGLANSNFTKVVNAFGDEKGSYHAEKRAEYDDLYTLEWVNKSYYDHGVYNGWFLVLDSANDVSC</sequence>
<dbReference type="RefSeq" id="XP_003032972.1">
    <property type="nucleotide sequence ID" value="XM_003032926.1"/>
</dbReference>
<dbReference type="OrthoDB" id="10279934at2759"/>
<protein>
    <submittedName>
        <fullName evidence="2">Uncharacterized protein</fullName>
    </submittedName>
</protein>
<feature type="chain" id="PRO_5003120457" evidence="1">
    <location>
        <begin position="18"/>
        <end position="180"/>
    </location>
</feature>
<name>D8Q292_SCHCM</name>
<dbReference type="Proteomes" id="UP000007431">
    <property type="component" value="Unassembled WGS sequence"/>
</dbReference>
<reference evidence="2 3" key="1">
    <citation type="journal article" date="2010" name="Nat. Biotechnol.">
        <title>Genome sequence of the model mushroom Schizophyllum commune.</title>
        <authorList>
            <person name="Ohm R.A."/>
            <person name="de Jong J.F."/>
            <person name="Lugones L.G."/>
            <person name="Aerts A."/>
            <person name="Kothe E."/>
            <person name="Stajich J.E."/>
            <person name="de Vries R.P."/>
            <person name="Record E."/>
            <person name="Levasseur A."/>
            <person name="Baker S.E."/>
            <person name="Bartholomew K.A."/>
            <person name="Coutinho P.M."/>
            <person name="Erdmann S."/>
            <person name="Fowler T.J."/>
            <person name="Gathman A.C."/>
            <person name="Lombard V."/>
            <person name="Henrissat B."/>
            <person name="Knabe N."/>
            <person name="Kuees U."/>
            <person name="Lilly W.W."/>
            <person name="Lindquist E."/>
            <person name="Lucas S."/>
            <person name="Magnuson J.K."/>
            <person name="Piumi F."/>
            <person name="Raudaskoski M."/>
            <person name="Salamov A."/>
            <person name="Schmutz J."/>
            <person name="Schwarze F.W.M.R."/>
            <person name="vanKuyk P.A."/>
            <person name="Horton J.S."/>
            <person name="Grigoriev I.V."/>
            <person name="Woesten H.A.B."/>
        </authorList>
    </citation>
    <scope>NUCLEOTIDE SEQUENCE [LARGE SCALE GENOMIC DNA]</scope>
    <source>
        <strain evidence="3">H4-8 / FGSC 9210</strain>
    </source>
</reference>
<proteinExistence type="predicted"/>
<dbReference type="HOGENOM" id="CLU_127819_0_0_1"/>
<keyword evidence="1" id="KW-0732">Signal</keyword>
<accession>D8Q292</accession>